<gene>
    <name evidence="8" type="primary">hebp2</name>
</gene>
<dbReference type="InterPro" id="IPR011256">
    <property type="entry name" value="Reg_factor_effector_dom_sf"/>
</dbReference>
<dbReference type="Bgee" id="ENSXETG00000000784">
    <property type="expression patterns" value="Expressed in brain and 13 other cell types or tissues"/>
</dbReference>
<dbReference type="Gene3D" id="3.20.80.10">
    <property type="entry name" value="Regulatory factor, effector binding domain"/>
    <property type="match status" value="1"/>
</dbReference>
<dbReference type="AlphaFoldDB" id="F7E2S1"/>
<dbReference type="FunCoup" id="F7E2S1">
    <property type="interactions" value="161"/>
</dbReference>
<dbReference type="Ensembl" id="ENSXETT00000001748">
    <property type="protein sequence ID" value="ENSXETP00000001748"/>
    <property type="gene ID" value="ENSXETG00000000784"/>
</dbReference>
<comment type="function">
    <text evidence="5">May bind free porphyrinogens that may be present in the cell and thus facilitate removal of these potentially toxic compound. Binds with a high affinity to one molecule of heme or porphyrins. It binds metalloporphyrins, free porphyrins and N-methylprotoporphyrin with similar affinities.</text>
</comment>
<name>F7E2S1_XENTR</name>
<evidence type="ECO:0000256" key="7">
    <source>
        <dbReference type="SAM" id="SignalP"/>
    </source>
</evidence>
<comment type="subcellular location">
    <subcellularLocation>
        <location evidence="1">Cytoplasm</location>
    </subcellularLocation>
</comment>
<dbReference type="HOGENOM" id="CLU_068699_2_0_1"/>
<dbReference type="eggNOG" id="ENOG502RZHG">
    <property type="taxonomic scope" value="Eukaryota"/>
</dbReference>
<proteinExistence type="inferred from homology"/>
<evidence type="ECO:0000256" key="6">
    <source>
        <dbReference type="ARBA" id="ARBA00040755"/>
    </source>
</evidence>
<dbReference type="GO" id="GO:0005737">
    <property type="term" value="C:cytoplasm"/>
    <property type="evidence" value="ECO:0007669"/>
    <property type="project" value="UniProtKB-SubCell"/>
</dbReference>
<accession>F7E2S1</accession>
<evidence type="ECO:0000256" key="4">
    <source>
        <dbReference type="ARBA" id="ARBA00022490"/>
    </source>
</evidence>
<feature type="signal peptide" evidence="7">
    <location>
        <begin position="1"/>
        <end position="43"/>
    </location>
</feature>
<evidence type="ECO:0000256" key="2">
    <source>
        <dbReference type="ARBA" id="ARBA00009817"/>
    </source>
</evidence>
<dbReference type="InterPro" id="IPR006917">
    <property type="entry name" value="SOUL_heme-bd"/>
</dbReference>
<dbReference type="GeneTree" id="ENSGT00940000163377"/>
<keyword evidence="7" id="KW-0732">Signal</keyword>
<evidence type="ECO:0000256" key="5">
    <source>
        <dbReference type="ARBA" id="ARBA00037673"/>
    </source>
</evidence>
<dbReference type="FunFam" id="3.20.80.10:FF:000003">
    <property type="entry name" value="Heme-binding protein 1"/>
    <property type="match status" value="1"/>
</dbReference>
<dbReference type="SUPFAM" id="SSF55136">
    <property type="entry name" value="Probable bacterial effector-binding domain"/>
    <property type="match status" value="1"/>
</dbReference>
<dbReference type="Xenbase" id="XB-GENE-489461">
    <property type="gene designation" value="hebp2"/>
</dbReference>
<evidence type="ECO:0000256" key="3">
    <source>
        <dbReference type="ARBA" id="ARBA00011245"/>
    </source>
</evidence>
<reference evidence="8" key="1">
    <citation type="journal article" date="2010" name="Science">
        <title>The genome of the Western clawed frog Xenopus tropicalis.</title>
        <authorList>
            <person name="Hellsten U."/>
            <person name="Harland R.M."/>
            <person name="Gilchrist M.J."/>
            <person name="Hendrix D."/>
            <person name="Jurka J."/>
            <person name="Kapitonov V."/>
            <person name="Ovcharenko I."/>
            <person name="Putnam N.H."/>
            <person name="Shu S."/>
            <person name="Taher L."/>
            <person name="Blitz I.L."/>
            <person name="Blumberg B."/>
            <person name="Dichmann D.S."/>
            <person name="Dubchak I."/>
            <person name="Amaya E."/>
            <person name="Detter J.C."/>
            <person name="Fletcher R."/>
            <person name="Gerhard D.S."/>
            <person name="Goodstein D."/>
            <person name="Graves T."/>
            <person name="Grigoriev I.V."/>
            <person name="Grimwood J."/>
            <person name="Kawashima T."/>
            <person name="Lindquist E."/>
            <person name="Lucas S.M."/>
            <person name="Mead P.E."/>
            <person name="Mitros T."/>
            <person name="Ogino H."/>
            <person name="Ohta Y."/>
            <person name="Poliakov A.V."/>
            <person name="Pollet N."/>
            <person name="Robert J."/>
            <person name="Salamov A."/>
            <person name="Sater A.K."/>
            <person name="Schmutz J."/>
            <person name="Terry A."/>
            <person name="Vize P.D."/>
            <person name="Warren W.C."/>
            <person name="Wells D."/>
            <person name="Wills A."/>
            <person name="Wilson R.K."/>
            <person name="Zimmerman L.B."/>
            <person name="Zorn A.M."/>
            <person name="Grainger R."/>
            <person name="Grammer T."/>
            <person name="Khokha M.K."/>
            <person name="Richardson P.M."/>
            <person name="Rokhsar D.S."/>
        </authorList>
    </citation>
    <scope>NUCLEOTIDE SEQUENCE [LARGE SCALE GENOMIC DNA]</scope>
    <source>
        <strain evidence="8">Nigerian</strain>
    </source>
</reference>
<feature type="chain" id="PRO_5027990695" description="Heme-binding protein 1" evidence="7">
    <location>
        <begin position="44"/>
        <end position="229"/>
    </location>
</feature>
<evidence type="ECO:0000313" key="8">
    <source>
        <dbReference type="Ensembl" id="ENSXETP00000001748"/>
    </source>
</evidence>
<sequence length="229" mass="25980">MYQSTWLRLLLTDNLCVLHFIMNNMGPLLLLSLLSLWGTAVRAEDGASTDGKSPAFCGERECPKFQLIQQYDSFELRAYEGSQWVTTELDDGFLGFGMVTSFRRLFNYISGKNSQEKKIEMTVPVLIQYPLKDTGRNATMSFFLSPSLVNPPKPLDPAVYLENTSPLSVYVMSFGGYALDYDYKKKAKALAEKLRNLGLSFDDSVRTTAGYNDPFTLINRHNEVWYKAK</sequence>
<evidence type="ECO:0000256" key="1">
    <source>
        <dbReference type="ARBA" id="ARBA00004496"/>
    </source>
</evidence>
<dbReference type="PANTHER" id="PTHR11220">
    <property type="entry name" value="HEME-BINDING PROTEIN-RELATED"/>
    <property type="match status" value="1"/>
</dbReference>
<organism evidence="8">
    <name type="scientific">Xenopus tropicalis</name>
    <name type="common">Western clawed frog</name>
    <name type="synonym">Silurana tropicalis</name>
    <dbReference type="NCBI Taxonomy" id="8364"/>
    <lineage>
        <taxon>Eukaryota</taxon>
        <taxon>Metazoa</taxon>
        <taxon>Chordata</taxon>
        <taxon>Craniata</taxon>
        <taxon>Vertebrata</taxon>
        <taxon>Euteleostomi</taxon>
        <taxon>Amphibia</taxon>
        <taxon>Batrachia</taxon>
        <taxon>Anura</taxon>
        <taxon>Pipoidea</taxon>
        <taxon>Pipidae</taxon>
        <taxon>Xenopodinae</taxon>
        <taxon>Xenopus</taxon>
        <taxon>Silurana</taxon>
    </lineage>
</organism>
<keyword evidence="4" id="KW-0963">Cytoplasm</keyword>
<protein>
    <recommendedName>
        <fullName evidence="6">Heme-binding protein 1</fullName>
    </recommendedName>
</protein>
<comment type="similarity">
    <text evidence="2">Belongs to the HEBP family.</text>
</comment>
<dbReference type="PANTHER" id="PTHR11220:SF69">
    <property type="entry name" value="HEME-BINDING PROTEIN 2"/>
    <property type="match status" value="1"/>
</dbReference>
<reference evidence="8" key="2">
    <citation type="submission" date="2011-06" db="UniProtKB">
        <authorList>
            <consortium name="Ensembl"/>
        </authorList>
    </citation>
    <scope>IDENTIFICATION</scope>
</reference>
<dbReference type="InParanoid" id="F7E2S1"/>
<dbReference type="Pfam" id="PF04832">
    <property type="entry name" value="SOUL"/>
    <property type="match status" value="1"/>
</dbReference>
<comment type="subunit">
    <text evidence="3">Monomer.</text>
</comment>